<organism evidence="1 2">
    <name type="scientific">Aegilops tauschii subsp. strangulata</name>
    <name type="common">Goatgrass</name>
    <dbReference type="NCBI Taxonomy" id="200361"/>
    <lineage>
        <taxon>Eukaryota</taxon>
        <taxon>Viridiplantae</taxon>
        <taxon>Streptophyta</taxon>
        <taxon>Embryophyta</taxon>
        <taxon>Tracheophyta</taxon>
        <taxon>Spermatophyta</taxon>
        <taxon>Magnoliopsida</taxon>
        <taxon>Liliopsida</taxon>
        <taxon>Poales</taxon>
        <taxon>Poaceae</taxon>
        <taxon>BOP clade</taxon>
        <taxon>Pooideae</taxon>
        <taxon>Triticodae</taxon>
        <taxon>Triticeae</taxon>
        <taxon>Triticinae</taxon>
        <taxon>Aegilops</taxon>
    </lineage>
</organism>
<evidence type="ECO:0000313" key="1">
    <source>
        <dbReference type="EnsemblPlants" id="AET4Gv20227700.14"/>
    </source>
</evidence>
<name>A0A453HLG8_AEGTS</name>
<reference evidence="1" key="3">
    <citation type="journal article" date="2017" name="Nature">
        <title>Genome sequence of the progenitor of the wheat D genome Aegilops tauschii.</title>
        <authorList>
            <person name="Luo M.C."/>
            <person name="Gu Y.Q."/>
            <person name="Puiu D."/>
            <person name="Wang H."/>
            <person name="Twardziok S.O."/>
            <person name="Deal K.R."/>
            <person name="Huo N."/>
            <person name="Zhu T."/>
            <person name="Wang L."/>
            <person name="Wang Y."/>
            <person name="McGuire P.E."/>
            <person name="Liu S."/>
            <person name="Long H."/>
            <person name="Ramasamy R.K."/>
            <person name="Rodriguez J.C."/>
            <person name="Van S.L."/>
            <person name="Yuan L."/>
            <person name="Wang Z."/>
            <person name="Xia Z."/>
            <person name="Xiao L."/>
            <person name="Anderson O.D."/>
            <person name="Ouyang S."/>
            <person name="Liang Y."/>
            <person name="Zimin A.V."/>
            <person name="Pertea G."/>
            <person name="Qi P."/>
            <person name="Bennetzen J.L."/>
            <person name="Dai X."/>
            <person name="Dawson M.W."/>
            <person name="Muller H.G."/>
            <person name="Kugler K."/>
            <person name="Rivarola-Duarte L."/>
            <person name="Spannagl M."/>
            <person name="Mayer K.F.X."/>
            <person name="Lu F.H."/>
            <person name="Bevan M.W."/>
            <person name="Leroy P."/>
            <person name="Li P."/>
            <person name="You F.M."/>
            <person name="Sun Q."/>
            <person name="Liu Z."/>
            <person name="Lyons E."/>
            <person name="Wicker T."/>
            <person name="Salzberg S.L."/>
            <person name="Devos K.M."/>
            <person name="Dvorak J."/>
        </authorList>
    </citation>
    <scope>NUCLEOTIDE SEQUENCE [LARGE SCALE GENOMIC DNA]</scope>
    <source>
        <strain evidence="1">cv. AL8/78</strain>
    </source>
</reference>
<dbReference type="AlphaFoldDB" id="A0A453HLG8"/>
<reference evidence="2" key="1">
    <citation type="journal article" date="2014" name="Science">
        <title>Ancient hybridizations among the ancestral genomes of bread wheat.</title>
        <authorList>
            <consortium name="International Wheat Genome Sequencing Consortium,"/>
            <person name="Marcussen T."/>
            <person name="Sandve S.R."/>
            <person name="Heier L."/>
            <person name="Spannagl M."/>
            <person name="Pfeifer M."/>
            <person name="Jakobsen K.S."/>
            <person name="Wulff B.B."/>
            <person name="Steuernagel B."/>
            <person name="Mayer K.F."/>
            <person name="Olsen O.A."/>
        </authorList>
    </citation>
    <scope>NUCLEOTIDE SEQUENCE [LARGE SCALE GENOMIC DNA]</scope>
    <source>
        <strain evidence="2">cv. AL8/78</strain>
    </source>
</reference>
<sequence length="96" mass="10805">EAVCTRLQSSFLVVPAMIWDRQEKWALLLGLQSFSLHLVIVSEPDVHDDSTDLLRRIHVDLAKQKDKGIHADSCTMILSSVSCSWIYLFIFGSGES</sequence>
<dbReference type="Proteomes" id="UP000015105">
    <property type="component" value="Chromosome 4D"/>
</dbReference>
<accession>A0A453HLG8</accession>
<protein>
    <submittedName>
        <fullName evidence="1">Uncharacterized protein</fullName>
    </submittedName>
</protein>
<dbReference type="Gramene" id="AET4Gv20227700.14">
    <property type="protein sequence ID" value="AET4Gv20227700.14"/>
    <property type="gene ID" value="AET4Gv20227700"/>
</dbReference>
<evidence type="ECO:0000313" key="2">
    <source>
        <dbReference type="Proteomes" id="UP000015105"/>
    </source>
</evidence>
<reference evidence="1" key="5">
    <citation type="journal article" date="2021" name="G3 (Bethesda)">
        <title>Aegilops tauschii genome assembly Aet v5.0 features greater sequence contiguity and improved annotation.</title>
        <authorList>
            <person name="Wang L."/>
            <person name="Zhu T."/>
            <person name="Rodriguez J.C."/>
            <person name="Deal K.R."/>
            <person name="Dubcovsky J."/>
            <person name="McGuire P.E."/>
            <person name="Lux T."/>
            <person name="Spannagl M."/>
            <person name="Mayer K.F.X."/>
            <person name="Baldrich P."/>
            <person name="Meyers B.C."/>
            <person name="Huo N."/>
            <person name="Gu Y.Q."/>
            <person name="Zhou H."/>
            <person name="Devos K.M."/>
            <person name="Bennetzen J.L."/>
            <person name="Unver T."/>
            <person name="Budak H."/>
            <person name="Gulick P.J."/>
            <person name="Galiba G."/>
            <person name="Kalapos B."/>
            <person name="Nelson D.R."/>
            <person name="Li P."/>
            <person name="You F.M."/>
            <person name="Luo M.C."/>
            <person name="Dvorak J."/>
        </authorList>
    </citation>
    <scope>NUCLEOTIDE SEQUENCE [LARGE SCALE GENOMIC DNA]</scope>
    <source>
        <strain evidence="1">cv. AL8/78</strain>
    </source>
</reference>
<reference evidence="2" key="2">
    <citation type="journal article" date="2017" name="Nat. Plants">
        <title>The Aegilops tauschii genome reveals multiple impacts of transposons.</title>
        <authorList>
            <person name="Zhao G."/>
            <person name="Zou C."/>
            <person name="Li K."/>
            <person name="Wang K."/>
            <person name="Li T."/>
            <person name="Gao L."/>
            <person name="Zhang X."/>
            <person name="Wang H."/>
            <person name="Yang Z."/>
            <person name="Liu X."/>
            <person name="Jiang W."/>
            <person name="Mao L."/>
            <person name="Kong X."/>
            <person name="Jiao Y."/>
            <person name="Jia J."/>
        </authorList>
    </citation>
    <scope>NUCLEOTIDE SEQUENCE [LARGE SCALE GENOMIC DNA]</scope>
    <source>
        <strain evidence="2">cv. AL8/78</strain>
    </source>
</reference>
<proteinExistence type="predicted"/>
<dbReference type="EnsemblPlants" id="AET4Gv20227700.14">
    <property type="protein sequence ID" value="AET4Gv20227700.14"/>
    <property type="gene ID" value="AET4Gv20227700"/>
</dbReference>
<reference evidence="1" key="4">
    <citation type="submission" date="2019-03" db="UniProtKB">
        <authorList>
            <consortium name="EnsemblPlants"/>
        </authorList>
    </citation>
    <scope>IDENTIFICATION</scope>
</reference>
<keyword evidence="2" id="KW-1185">Reference proteome</keyword>